<feature type="region of interest" description="Disordered" evidence="1">
    <location>
        <begin position="1"/>
        <end position="21"/>
    </location>
</feature>
<evidence type="ECO:0000256" key="1">
    <source>
        <dbReference type="SAM" id="MobiDB-lite"/>
    </source>
</evidence>
<dbReference type="InterPro" id="IPR012347">
    <property type="entry name" value="Ferritin-like"/>
</dbReference>
<evidence type="ECO:0000313" key="2">
    <source>
        <dbReference type="EMBL" id="GFZ26456.1"/>
    </source>
</evidence>
<name>A0A916QFQ9_9LACO</name>
<protein>
    <submittedName>
        <fullName evidence="2">DNA-binding ferritin-like protein</fullName>
    </submittedName>
</protein>
<dbReference type="AlphaFoldDB" id="A0A916QFQ9"/>
<proteinExistence type="predicted"/>
<dbReference type="InterPro" id="IPR009078">
    <property type="entry name" value="Ferritin-like_SF"/>
</dbReference>
<keyword evidence="2" id="KW-0238">DNA-binding</keyword>
<sequence>MSELTPYQAEQARSEREHHKPTAGAMIGHITSNLVIHAFKIEQARLFAKGVYSSFLQDQGKSWLKQELAFIDQLNQALLAEDDLIPTTSSAFQEFSMLTEDAANKYHNSDDQLFDLIKDFDTQLLFIKKAIALAEQEQHYGQILVLEKLYAWIKEQIALGQHFLNHEITSGLYQED</sequence>
<dbReference type="GO" id="GO:0003677">
    <property type="term" value="F:DNA binding"/>
    <property type="evidence" value="ECO:0007669"/>
    <property type="project" value="UniProtKB-KW"/>
</dbReference>
<dbReference type="Proteomes" id="UP000677218">
    <property type="component" value="Unassembled WGS sequence"/>
</dbReference>
<dbReference type="RefSeq" id="WP_212780160.1">
    <property type="nucleotide sequence ID" value="NZ_BMAY01000002.1"/>
</dbReference>
<gene>
    <name evidence="2" type="primary">dps_1</name>
    <name evidence="2" type="ORF">LCB40_03360</name>
</gene>
<reference evidence="2" key="1">
    <citation type="submission" date="2020-08" db="EMBL/GenBank/DDBJ databases">
        <title>Taxonomic study for Lactobacillus species isolated from hardwood bark.</title>
        <authorList>
            <person name="Tohno M."/>
            <person name="Tanizawa Y."/>
        </authorList>
    </citation>
    <scope>NUCLEOTIDE SEQUENCE</scope>
    <source>
        <strain evidence="2">B40</strain>
    </source>
</reference>
<keyword evidence="3" id="KW-1185">Reference proteome</keyword>
<dbReference type="SUPFAM" id="SSF47240">
    <property type="entry name" value="Ferritin-like"/>
    <property type="match status" value="1"/>
</dbReference>
<accession>A0A916QFQ9</accession>
<comment type="caution">
    <text evidence="2">The sequence shown here is derived from an EMBL/GenBank/DDBJ whole genome shotgun (WGS) entry which is preliminary data.</text>
</comment>
<dbReference type="EMBL" id="BMAY01000002">
    <property type="protein sequence ID" value="GFZ26456.1"/>
    <property type="molecule type" value="Genomic_DNA"/>
</dbReference>
<dbReference type="Gene3D" id="1.20.1260.10">
    <property type="match status" value="1"/>
</dbReference>
<organism evidence="2 3">
    <name type="scientific">Lactobacillus corticis</name>
    <dbReference type="NCBI Taxonomy" id="2201249"/>
    <lineage>
        <taxon>Bacteria</taxon>
        <taxon>Bacillati</taxon>
        <taxon>Bacillota</taxon>
        <taxon>Bacilli</taxon>
        <taxon>Lactobacillales</taxon>
        <taxon>Lactobacillaceae</taxon>
        <taxon>Lactobacillus</taxon>
    </lineage>
</organism>
<evidence type="ECO:0000313" key="3">
    <source>
        <dbReference type="Proteomes" id="UP000677218"/>
    </source>
</evidence>